<dbReference type="PANTHER" id="PTHR31151">
    <property type="entry name" value="PROLINE-TRNA LIGASE (DUF1680)"/>
    <property type="match status" value="1"/>
</dbReference>
<evidence type="ECO:0000259" key="1">
    <source>
        <dbReference type="Pfam" id="PF07944"/>
    </source>
</evidence>
<accession>A0A0M0K6H9</accession>
<feature type="domain" description="Non-reducing end beta-L-arabinofuranosidase-like GH127 catalytic" evidence="1">
    <location>
        <begin position="1"/>
        <end position="276"/>
    </location>
</feature>
<dbReference type="OrthoDB" id="5358475at2759"/>
<comment type="caution">
    <text evidence="2">The sequence shown here is derived from an EMBL/GenBank/DDBJ whole genome shotgun (WGS) entry which is preliminary data.</text>
</comment>
<gene>
    <name evidence="2" type="ORF">Ctob_014462</name>
</gene>
<dbReference type="Proteomes" id="UP000037460">
    <property type="component" value="Unassembled WGS sequence"/>
</dbReference>
<protein>
    <recommendedName>
        <fullName evidence="1">Non-reducing end beta-L-arabinofuranosidase-like GH127 catalytic domain-containing protein</fullName>
    </recommendedName>
</protein>
<sequence length="526" mass="57717">MAGLYDHYMLTAKLSEPGNDQALAVLVQMANYISSRITKLIAAKGAAWWQWCLDVEFGGMNELAYNLFSLTKDPRHAQLAALFSPDNFLNPLADGTQDPLDGLHANQHLPIIVGAARGFEVMGNKTLGTITHNFGCLLSSRYEYSTGGSSDNEYWGNPRELGTSIHTDFDSVTHAPMNSDGYHTQETCTTYNSLKISRYLFTWAPTAALADAFEAKLLNGILGVQQPGVVGSLSYMTPLGRGVNRNRWDWYGFGNANSSFWCCYGTTVEQFAKLGDSIYFTEGIEQLWVAQYIPSTLSWAAKGLSVVMTSSLAMALPTQRGARAEPYTATLTVNITLSSFLSRGPGPLPALDLRVRVPGWAARESAVRVRRRNSSMSEHTPANGTFFAVPTPELGWLVGDVVELTLGMVPRLTPINDVRPEFASVSSIMLGPLVLTGITNETDELRADPARVAEWVAPEKIQRTRCAGRAHWKIWDGERCGDAQEDATTDGMQLVAHGKNRNYTLLPLARVALLNYTAYFNVTKPV</sequence>
<evidence type="ECO:0000313" key="2">
    <source>
        <dbReference type="EMBL" id="KOO34456.1"/>
    </source>
</evidence>
<name>A0A0M0K6H9_9EUKA</name>
<proteinExistence type="predicted"/>
<dbReference type="EMBL" id="JWZX01001213">
    <property type="protein sequence ID" value="KOO34456.1"/>
    <property type="molecule type" value="Genomic_DNA"/>
</dbReference>
<organism evidence="2 3">
    <name type="scientific">Chrysochromulina tobinii</name>
    <dbReference type="NCBI Taxonomy" id="1460289"/>
    <lineage>
        <taxon>Eukaryota</taxon>
        <taxon>Haptista</taxon>
        <taxon>Haptophyta</taxon>
        <taxon>Prymnesiophyceae</taxon>
        <taxon>Prymnesiales</taxon>
        <taxon>Chrysochromulinaceae</taxon>
        <taxon>Chrysochromulina</taxon>
    </lineage>
</organism>
<dbReference type="AlphaFoldDB" id="A0A0M0K6H9"/>
<keyword evidence="3" id="KW-1185">Reference proteome</keyword>
<dbReference type="PANTHER" id="PTHR31151:SF0">
    <property type="entry name" value="PROLINE-TRNA LIGASE (DUF1680)"/>
    <property type="match status" value="1"/>
</dbReference>
<dbReference type="Pfam" id="PF07944">
    <property type="entry name" value="Beta-AFase-like_GH127_cat"/>
    <property type="match status" value="1"/>
</dbReference>
<dbReference type="InterPro" id="IPR012878">
    <property type="entry name" value="Beta-AFase-like_GH127_cat"/>
</dbReference>
<reference evidence="3" key="1">
    <citation type="journal article" date="2015" name="PLoS Genet.">
        <title>Genome Sequence and Transcriptome Analyses of Chrysochromulina tobin: Metabolic Tools for Enhanced Algal Fitness in the Prominent Order Prymnesiales (Haptophyceae).</title>
        <authorList>
            <person name="Hovde B.T."/>
            <person name="Deodato C.R."/>
            <person name="Hunsperger H.M."/>
            <person name="Ryken S.A."/>
            <person name="Yost W."/>
            <person name="Jha R.K."/>
            <person name="Patterson J."/>
            <person name="Monnat R.J. Jr."/>
            <person name="Barlow S.B."/>
            <person name="Starkenburg S.R."/>
            <person name="Cattolico R.A."/>
        </authorList>
    </citation>
    <scope>NUCLEOTIDE SEQUENCE</scope>
    <source>
        <strain evidence="3">CCMP291</strain>
    </source>
</reference>
<evidence type="ECO:0000313" key="3">
    <source>
        <dbReference type="Proteomes" id="UP000037460"/>
    </source>
</evidence>